<organism evidence="1">
    <name type="scientific">Mycobacterium sp. (strain MCS)</name>
    <dbReference type="NCBI Taxonomy" id="164756"/>
    <lineage>
        <taxon>Bacteria</taxon>
        <taxon>Bacillati</taxon>
        <taxon>Actinomycetota</taxon>
        <taxon>Actinomycetes</taxon>
        <taxon>Mycobacteriales</taxon>
        <taxon>Mycobacteriaceae</taxon>
        <taxon>Mycobacterium</taxon>
    </lineage>
</organism>
<evidence type="ECO:0000313" key="1">
    <source>
        <dbReference type="EMBL" id="ABG07203.1"/>
    </source>
</evidence>
<proteinExistence type="predicted"/>
<gene>
    <name evidence="1" type="ordered locus">Mmcs_1089</name>
</gene>
<name>A0A5Q5BGD2_MYCSS</name>
<dbReference type="KEGG" id="mmc:Mmcs_1089"/>
<dbReference type="EMBL" id="CP000384">
    <property type="protein sequence ID" value="ABG07203.1"/>
    <property type="molecule type" value="Genomic_DNA"/>
</dbReference>
<reference evidence="1" key="1">
    <citation type="submission" date="2006-06" db="EMBL/GenBank/DDBJ databases">
        <title>Complete sequence of chromosome of Mycobacterium sp. MCS.</title>
        <authorList>
            <consortium name="US DOE Joint Genome Institute"/>
            <person name="Copeland A."/>
            <person name="Lucas S."/>
            <person name="Lapidus A."/>
            <person name="Barry K."/>
            <person name="Detter J.C."/>
            <person name="Glavina del Rio T."/>
            <person name="Hammon N."/>
            <person name="Israni S."/>
            <person name="Dalin E."/>
            <person name="Tice H."/>
            <person name="Pitluck S."/>
            <person name="Martinez M."/>
            <person name="Schmutz J."/>
            <person name="Larimer F."/>
            <person name="Land M."/>
            <person name="Hauser L."/>
            <person name="Kyrpides N."/>
            <person name="Kim E."/>
            <person name="Miller C.D."/>
            <person name="Hughes J.E."/>
            <person name="Anderson A.J."/>
            <person name="Sims R.C."/>
            <person name="Richardson P."/>
        </authorList>
    </citation>
    <scope>NUCLEOTIDE SEQUENCE [LARGE SCALE GENOMIC DNA]</scope>
    <source>
        <strain evidence="1">MCS</strain>
    </source>
</reference>
<sequence>MGRTDHIKPTSGQIDDVAWQFLRSEFTCSIYADWPIDRRLDAFLLHHGHRWLHDDGSAYSALLDRVMDNIAPAVRIGVLASAEELTS</sequence>
<protein>
    <submittedName>
        <fullName evidence="1">Uncharacterized protein</fullName>
    </submittedName>
</protein>
<dbReference type="AlphaFoldDB" id="A0A5Q5BGD2"/>
<accession>A0A5Q5BGD2</accession>